<accession>A0A5B6WSD9</accession>
<dbReference type="AlphaFoldDB" id="A0A5B6WSD9"/>
<feature type="chain" id="PRO_5022964529" evidence="2">
    <location>
        <begin position="24"/>
        <end position="145"/>
    </location>
</feature>
<keyword evidence="4" id="KW-1185">Reference proteome</keyword>
<proteinExistence type="predicted"/>
<reference evidence="3" key="1">
    <citation type="submission" date="2019-08" db="EMBL/GenBank/DDBJ databases">
        <authorList>
            <person name="Liu F."/>
        </authorList>
    </citation>
    <scope>NUCLEOTIDE SEQUENCE [LARGE SCALE GENOMIC DNA]</scope>
    <source>
        <strain evidence="3">PA1801</strain>
        <tissue evidence="3">Leaf</tissue>
    </source>
</reference>
<feature type="transmembrane region" description="Helical" evidence="1">
    <location>
        <begin position="106"/>
        <end position="127"/>
    </location>
</feature>
<name>A0A5B6WSD9_9ROSI</name>
<dbReference type="Proteomes" id="UP000325315">
    <property type="component" value="Unassembled WGS sequence"/>
</dbReference>
<evidence type="ECO:0000256" key="1">
    <source>
        <dbReference type="SAM" id="Phobius"/>
    </source>
</evidence>
<keyword evidence="1" id="KW-0472">Membrane</keyword>
<evidence type="ECO:0000256" key="2">
    <source>
        <dbReference type="SAM" id="SignalP"/>
    </source>
</evidence>
<gene>
    <name evidence="3" type="ORF">EPI10_006877</name>
</gene>
<keyword evidence="1" id="KW-0812">Transmembrane</keyword>
<evidence type="ECO:0000313" key="4">
    <source>
        <dbReference type="Proteomes" id="UP000325315"/>
    </source>
</evidence>
<organism evidence="3 4">
    <name type="scientific">Gossypium australe</name>
    <dbReference type="NCBI Taxonomy" id="47621"/>
    <lineage>
        <taxon>Eukaryota</taxon>
        <taxon>Viridiplantae</taxon>
        <taxon>Streptophyta</taxon>
        <taxon>Embryophyta</taxon>
        <taxon>Tracheophyta</taxon>
        <taxon>Spermatophyta</taxon>
        <taxon>Magnoliopsida</taxon>
        <taxon>eudicotyledons</taxon>
        <taxon>Gunneridae</taxon>
        <taxon>Pentapetalae</taxon>
        <taxon>rosids</taxon>
        <taxon>malvids</taxon>
        <taxon>Malvales</taxon>
        <taxon>Malvaceae</taxon>
        <taxon>Malvoideae</taxon>
        <taxon>Gossypium</taxon>
    </lineage>
</organism>
<dbReference type="EMBL" id="SMMG02000002">
    <property type="protein sequence ID" value="KAA3484819.1"/>
    <property type="molecule type" value="Genomic_DNA"/>
</dbReference>
<evidence type="ECO:0000313" key="3">
    <source>
        <dbReference type="EMBL" id="KAA3484819.1"/>
    </source>
</evidence>
<dbReference type="OrthoDB" id="1937287at2759"/>
<keyword evidence="2" id="KW-0732">Signal</keyword>
<keyword evidence="1" id="KW-1133">Transmembrane helix</keyword>
<protein>
    <submittedName>
        <fullName evidence="3">Integrase</fullName>
    </submittedName>
</protein>
<sequence length="145" mass="16734">MCLMFVSNLLKILIYMKWTLLNSLSMNRTTITDVLVPSVDEPPKLDLKQLPCDMKYSFFGENETFLVIIFSKLEDTKKGKIERHMVFLQRLKLRVVTVCLTVHESFLKLVVLTVDLAVGLLLFGIAVRKYSGVQRKPKKTVNREI</sequence>
<feature type="signal peptide" evidence="2">
    <location>
        <begin position="1"/>
        <end position="23"/>
    </location>
</feature>
<comment type="caution">
    <text evidence="3">The sequence shown here is derived from an EMBL/GenBank/DDBJ whole genome shotgun (WGS) entry which is preliminary data.</text>
</comment>